<organism evidence="1 2">
    <name type="scientific">Acinetobacter terrae</name>
    <dbReference type="NCBI Taxonomy" id="2731247"/>
    <lineage>
        <taxon>Bacteria</taxon>
        <taxon>Pseudomonadati</taxon>
        <taxon>Pseudomonadota</taxon>
        <taxon>Gammaproteobacteria</taxon>
        <taxon>Moraxellales</taxon>
        <taxon>Moraxellaceae</taxon>
        <taxon>Acinetobacter</taxon>
        <taxon>Acinetobacter Taxon 24</taxon>
    </lineage>
</organism>
<evidence type="ECO:0008006" key="3">
    <source>
        <dbReference type="Google" id="ProtNLM"/>
    </source>
</evidence>
<reference evidence="1 2" key="1">
    <citation type="submission" date="2020-04" db="EMBL/GenBank/DDBJ databases">
        <title>Acinetobacter Taxon 24.</title>
        <authorList>
            <person name="Nemec A."/>
            <person name="Radolfova-Krizova L."/>
            <person name="Higgins P.G."/>
            <person name="Spanelova P."/>
        </authorList>
    </citation>
    <scope>NUCLEOTIDE SEQUENCE [LARGE SCALE GENOMIC DNA]</scope>
    <source>
        <strain evidence="1 2">ANC 5380</strain>
    </source>
</reference>
<dbReference type="InterPro" id="IPR009899">
    <property type="entry name" value="ArdA"/>
</dbReference>
<dbReference type="Gene3D" id="1.10.10.1190">
    <property type="entry name" value="Antirestriction protein ArdA, domain 3"/>
    <property type="match status" value="1"/>
</dbReference>
<dbReference type="Proteomes" id="UP000569202">
    <property type="component" value="Unassembled WGS sequence"/>
</dbReference>
<evidence type="ECO:0000313" key="1">
    <source>
        <dbReference type="EMBL" id="NNH78319.1"/>
    </source>
</evidence>
<dbReference type="RefSeq" id="WP_171540746.1">
    <property type="nucleotide sequence ID" value="NZ_JABERL010000032.1"/>
</dbReference>
<comment type="caution">
    <text evidence="1">The sequence shown here is derived from an EMBL/GenBank/DDBJ whole genome shotgun (WGS) entry which is preliminary data.</text>
</comment>
<sequence>MNAFDFSNKASDSSKNFHLEAFSFTFQFGLNIYFDDMDDLRDIIGDTEIEFWQVEGLREETYMDVKNFKDLELAIELIMEGHFQEDLDQFSLIVKEGYAPNLEAAQEWHEDNQFCEDMNDYDFGHYLMTEVSCIEIPEALQGYIDFEQYGKDAKINDFVTIGNYIYNNH</sequence>
<dbReference type="InterPro" id="IPR041893">
    <property type="entry name" value="ArdA_dom3"/>
</dbReference>
<accession>A0A7Y2WBI8</accession>
<dbReference type="AlphaFoldDB" id="A0A7Y2WBI8"/>
<proteinExistence type="predicted"/>
<protein>
    <recommendedName>
        <fullName evidence="3">Antirestriction protein ArdA</fullName>
    </recommendedName>
</protein>
<gene>
    <name evidence="1" type="ORF">HLH17_11685</name>
</gene>
<dbReference type="Pfam" id="PF07275">
    <property type="entry name" value="ArdA"/>
    <property type="match status" value="1"/>
</dbReference>
<name>A0A7Y2WBI8_9GAMM</name>
<dbReference type="EMBL" id="JABERL010000032">
    <property type="protein sequence ID" value="NNH78319.1"/>
    <property type="molecule type" value="Genomic_DNA"/>
</dbReference>
<evidence type="ECO:0000313" key="2">
    <source>
        <dbReference type="Proteomes" id="UP000569202"/>
    </source>
</evidence>